<reference evidence="5 6" key="1">
    <citation type="submission" date="2018-08" db="EMBL/GenBank/DDBJ databases">
        <title>A genome reference for cultivated species of the human gut microbiota.</title>
        <authorList>
            <person name="Zou Y."/>
            <person name="Xue W."/>
            <person name="Luo G."/>
        </authorList>
    </citation>
    <scope>NUCLEOTIDE SEQUENCE [LARGE SCALE GENOMIC DNA]</scope>
    <source>
        <strain evidence="5 6">AM34-17</strain>
    </source>
</reference>
<dbReference type="RefSeq" id="WP_122115528.1">
    <property type="nucleotide sequence ID" value="NZ_BAABZJ010000001.1"/>
</dbReference>
<feature type="domain" description="NigD-like OB" evidence="2">
    <location>
        <begin position="26"/>
        <end position="101"/>
    </location>
</feature>
<dbReference type="Pfam" id="PF22221">
    <property type="entry name" value="NigD_N-like"/>
    <property type="match status" value="1"/>
</dbReference>
<dbReference type="InterPro" id="IPR053994">
    <property type="entry name" value="NigD-like_OB"/>
</dbReference>
<evidence type="ECO:0000313" key="6">
    <source>
        <dbReference type="Proteomes" id="UP000286260"/>
    </source>
</evidence>
<keyword evidence="7" id="KW-1185">Reference proteome</keyword>
<sequence>MKKLKVLGLAAIAAGMFSLTSCLDGGGNTQQLSSYAIVDYSSTMRTLIYPLGYYPLYVATIANDPTYSAGDCVLANFTVDFDSADNANASTNGFYVATGAASSPLAKYDLSYSPLDSMALDNELLLSGSESALLFSNNYKRIVVIPTFTSVLTDQKNTYIMSMDSNQEPETVDGTDRVYTLCLRAQKREEGKAPTISNAMDPIAVEGGTLYSMLKGKESAAGKKIVSYRVKYPLTFNADSTKIATWGYSKISQFSIEEATN</sequence>
<dbReference type="EMBL" id="WNCN01000002">
    <property type="protein sequence ID" value="MTU38177.1"/>
    <property type="molecule type" value="Genomic_DNA"/>
</dbReference>
<dbReference type="Proteomes" id="UP000286260">
    <property type="component" value="Unassembled WGS sequence"/>
</dbReference>
<dbReference type="Proteomes" id="UP000482671">
    <property type="component" value="Unassembled WGS sequence"/>
</dbReference>
<evidence type="ECO:0000259" key="2">
    <source>
        <dbReference type="Pfam" id="PF22221"/>
    </source>
</evidence>
<evidence type="ECO:0000313" key="5">
    <source>
        <dbReference type="EMBL" id="RHC85278.1"/>
    </source>
</evidence>
<keyword evidence="1" id="KW-0732">Signal</keyword>
<organism evidence="5 6">
    <name type="scientific">Parabacteroides merdae</name>
    <dbReference type="NCBI Taxonomy" id="46503"/>
    <lineage>
        <taxon>Bacteria</taxon>
        <taxon>Pseudomonadati</taxon>
        <taxon>Bacteroidota</taxon>
        <taxon>Bacteroidia</taxon>
        <taxon>Bacteroidales</taxon>
        <taxon>Tannerellaceae</taxon>
        <taxon>Parabacteroides</taxon>
    </lineage>
</organism>
<dbReference type="Proteomes" id="UP000434916">
    <property type="component" value="Unassembled WGS sequence"/>
</dbReference>
<name>A0A3E4ZVM0_9BACT</name>
<gene>
    <name evidence="5" type="ORF">DW828_09890</name>
    <name evidence="3" type="ORF">GMD82_01340</name>
    <name evidence="4" type="ORF">GME02_03320</name>
</gene>
<evidence type="ECO:0000313" key="3">
    <source>
        <dbReference type="EMBL" id="MTU38177.1"/>
    </source>
</evidence>
<dbReference type="EMBL" id="QSII01000011">
    <property type="protein sequence ID" value="RHC85278.1"/>
    <property type="molecule type" value="Genomic_DNA"/>
</dbReference>
<dbReference type="AlphaFoldDB" id="A0A3E4ZVM0"/>
<protein>
    <recommendedName>
        <fullName evidence="2">NigD-like OB domain-containing protein</fullName>
    </recommendedName>
</protein>
<evidence type="ECO:0000313" key="8">
    <source>
        <dbReference type="Proteomes" id="UP000482671"/>
    </source>
</evidence>
<reference evidence="7 8" key="2">
    <citation type="journal article" date="2019" name="Nat. Med.">
        <title>A library of human gut bacterial isolates paired with longitudinal multiomics data enables mechanistic microbiome research.</title>
        <authorList>
            <person name="Poyet M."/>
            <person name="Groussin M."/>
            <person name="Gibbons S.M."/>
            <person name="Avila-Pacheco J."/>
            <person name="Jiang X."/>
            <person name="Kearney S.M."/>
            <person name="Perrotta A.R."/>
            <person name="Berdy B."/>
            <person name="Zhao S."/>
            <person name="Lieberman T.D."/>
            <person name="Swanson P.K."/>
            <person name="Smith M."/>
            <person name="Roesemann S."/>
            <person name="Alexander J.E."/>
            <person name="Rich S.A."/>
            <person name="Livny J."/>
            <person name="Vlamakis H."/>
            <person name="Clish C."/>
            <person name="Bullock K."/>
            <person name="Deik A."/>
            <person name="Scott J."/>
            <person name="Pierce K.A."/>
            <person name="Xavier R.J."/>
            <person name="Alm E.J."/>
        </authorList>
    </citation>
    <scope>NUCLEOTIDE SEQUENCE [LARGE SCALE GENOMIC DNA]</scope>
    <source>
        <strain evidence="4 8">BIOML-A11</strain>
        <strain evidence="3 7">BIOML-A29</strain>
    </source>
</reference>
<evidence type="ECO:0000313" key="7">
    <source>
        <dbReference type="Proteomes" id="UP000434916"/>
    </source>
</evidence>
<accession>A0A3E4ZVM0</accession>
<dbReference type="PROSITE" id="PS51257">
    <property type="entry name" value="PROKAR_LIPOPROTEIN"/>
    <property type="match status" value="1"/>
</dbReference>
<evidence type="ECO:0000256" key="1">
    <source>
        <dbReference type="SAM" id="SignalP"/>
    </source>
</evidence>
<comment type="caution">
    <text evidence="5">The sequence shown here is derived from an EMBL/GenBank/DDBJ whole genome shotgun (WGS) entry which is preliminary data.</text>
</comment>
<evidence type="ECO:0000313" key="4">
    <source>
        <dbReference type="EMBL" id="MTV00706.1"/>
    </source>
</evidence>
<feature type="signal peptide" evidence="1">
    <location>
        <begin position="1"/>
        <end position="23"/>
    </location>
</feature>
<proteinExistence type="predicted"/>
<dbReference type="STRING" id="46503.ERS852463_02289"/>
<feature type="chain" id="PRO_5044593092" description="NigD-like OB domain-containing protein" evidence="1">
    <location>
        <begin position="24"/>
        <end position="261"/>
    </location>
</feature>
<dbReference type="EMBL" id="WNDD01000003">
    <property type="protein sequence ID" value="MTV00706.1"/>
    <property type="molecule type" value="Genomic_DNA"/>
</dbReference>